<evidence type="ECO:0000313" key="2">
    <source>
        <dbReference type="Proteomes" id="UP000799429"/>
    </source>
</evidence>
<evidence type="ECO:0008006" key="3">
    <source>
        <dbReference type="Google" id="ProtNLM"/>
    </source>
</evidence>
<proteinExistence type="predicted"/>
<dbReference type="EMBL" id="MU006089">
    <property type="protein sequence ID" value="KAF2842797.1"/>
    <property type="molecule type" value="Genomic_DNA"/>
</dbReference>
<protein>
    <recommendedName>
        <fullName evidence="3">SH3 domain-containing protein</fullName>
    </recommendedName>
</protein>
<feature type="non-terminal residue" evidence="1">
    <location>
        <position position="1"/>
    </location>
</feature>
<dbReference type="Proteomes" id="UP000799429">
    <property type="component" value="Unassembled WGS sequence"/>
</dbReference>
<accession>A0A9P4SJ79</accession>
<name>A0A9P4SJ79_9PEZI</name>
<dbReference type="AlphaFoldDB" id="A0A9P4SJ79"/>
<gene>
    <name evidence="1" type="ORF">M501DRAFT_913489</name>
</gene>
<organism evidence="1 2">
    <name type="scientific">Patellaria atrata CBS 101060</name>
    <dbReference type="NCBI Taxonomy" id="1346257"/>
    <lineage>
        <taxon>Eukaryota</taxon>
        <taxon>Fungi</taxon>
        <taxon>Dikarya</taxon>
        <taxon>Ascomycota</taxon>
        <taxon>Pezizomycotina</taxon>
        <taxon>Dothideomycetes</taxon>
        <taxon>Dothideomycetes incertae sedis</taxon>
        <taxon>Patellariales</taxon>
        <taxon>Patellariaceae</taxon>
        <taxon>Patellaria</taxon>
    </lineage>
</organism>
<feature type="non-terminal residue" evidence="1">
    <location>
        <position position="63"/>
    </location>
</feature>
<sequence>VLFLAASLFEFNIAHDRREAGFPYLRYVPGEVFDVIAQKGELWLAKNQDDSSGQIGWIWEKHF</sequence>
<keyword evidence="2" id="KW-1185">Reference proteome</keyword>
<reference evidence="1" key="1">
    <citation type="journal article" date="2020" name="Stud. Mycol.">
        <title>101 Dothideomycetes genomes: a test case for predicting lifestyles and emergence of pathogens.</title>
        <authorList>
            <person name="Haridas S."/>
            <person name="Albert R."/>
            <person name="Binder M."/>
            <person name="Bloem J."/>
            <person name="Labutti K."/>
            <person name="Salamov A."/>
            <person name="Andreopoulos B."/>
            <person name="Baker S."/>
            <person name="Barry K."/>
            <person name="Bills G."/>
            <person name="Bluhm B."/>
            <person name="Cannon C."/>
            <person name="Castanera R."/>
            <person name="Culley D."/>
            <person name="Daum C."/>
            <person name="Ezra D."/>
            <person name="Gonzalez J."/>
            <person name="Henrissat B."/>
            <person name="Kuo A."/>
            <person name="Liang C."/>
            <person name="Lipzen A."/>
            <person name="Lutzoni F."/>
            <person name="Magnuson J."/>
            <person name="Mondo S."/>
            <person name="Nolan M."/>
            <person name="Ohm R."/>
            <person name="Pangilinan J."/>
            <person name="Park H.-J."/>
            <person name="Ramirez L."/>
            <person name="Alfaro M."/>
            <person name="Sun H."/>
            <person name="Tritt A."/>
            <person name="Yoshinaga Y."/>
            <person name="Zwiers L.-H."/>
            <person name="Turgeon B."/>
            <person name="Goodwin S."/>
            <person name="Spatafora J."/>
            <person name="Crous P."/>
            <person name="Grigoriev I."/>
        </authorList>
    </citation>
    <scope>NUCLEOTIDE SEQUENCE</scope>
    <source>
        <strain evidence="1">CBS 101060</strain>
    </source>
</reference>
<comment type="caution">
    <text evidence="1">The sequence shown here is derived from an EMBL/GenBank/DDBJ whole genome shotgun (WGS) entry which is preliminary data.</text>
</comment>
<evidence type="ECO:0000313" key="1">
    <source>
        <dbReference type="EMBL" id="KAF2842797.1"/>
    </source>
</evidence>
<dbReference type="OrthoDB" id="10256089at2759"/>